<proteinExistence type="inferred from homology"/>
<evidence type="ECO:0000259" key="4">
    <source>
        <dbReference type="Pfam" id="PF02872"/>
    </source>
</evidence>
<dbReference type="PANTHER" id="PTHR11575">
    <property type="entry name" value="5'-NUCLEOTIDASE-RELATED"/>
    <property type="match status" value="1"/>
</dbReference>
<dbReference type="InterPro" id="IPR004843">
    <property type="entry name" value="Calcineurin-like_PHP"/>
</dbReference>
<organism evidence="5 6">
    <name type="scientific">Bacillus paralicheniformis</name>
    <dbReference type="NCBI Taxonomy" id="1648923"/>
    <lineage>
        <taxon>Bacteria</taxon>
        <taxon>Bacillati</taxon>
        <taxon>Bacillota</taxon>
        <taxon>Bacilli</taxon>
        <taxon>Bacillales</taxon>
        <taxon>Bacillaceae</taxon>
        <taxon>Bacillus</taxon>
    </lineage>
</organism>
<dbReference type="GO" id="GO:0030288">
    <property type="term" value="C:outer membrane-bounded periplasmic space"/>
    <property type="evidence" value="ECO:0007669"/>
    <property type="project" value="TreeGrafter"/>
</dbReference>
<dbReference type="GO" id="GO:0000166">
    <property type="term" value="F:nucleotide binding"/>
    <property type="evidence" value="ECO:0007669"/>
    <property type="project" value="UniProtKB-KW"/>
</dbReference>
<gene>
    <name evidence="5" type="ORF">B4121_0040</name>
</gene>
<dbReference type="GO" id="GO:0009166">
    <property type="term" value="P:nucleotide catabolic process"/>
    <property type="evidence" value="ECO:0007669"/>
    <property type="project" value="InterPro"/>
</dbReference>
<dbReference type="Gene3D" id="3.60.21.10">
    <property type="match status" value="1"/>
</dbReference>
<dbReference type="InterPro" id="IPR008334">
    <property type="entry name" value="5'-Nucleotdase_C"/>
</dbReference>
<dbReference type="PRINTS" id="PR01607">
    <property type="entry name" value="APYRASEFAMLY"/>
</dbReference>
<dbReference type="GO" id="GO:0008768">
    <property type="term" value="F:UDP-sugar diphosphatase activity"/>
    <property type="evidence" value="ECO:0007669"/>
    <property type="project" value="TreeGrafter"/>
</dbReference>
<dbReference type="Proteomes" id="UP000185604">
    <property type="component" value="Unassembled WGS sequence"/>
</dbReference>
<dbReference type="SUPFAM" id="SSF55816">
    <property type="entry name" value="5'-nucleotidase (syn. UDP-sugar hydrolase), C-terminal domain"/>
    <property type="match status" value="1"/>
</dbReference>
<dbReference type="PANTHER" id="PTHR11575:SF23">
    <property type="entry name" value="5-NUCLEOTIDASE FAMILY PROTEIN"/>
    <property type="match status" value="1"/>
</dbReference>
<evidence type="ECO:0000259" key="3">
    <source>
        <dbReference type="Pfam" id="PF00149"/>
    </source>
</evidence>
<dbReference type="EMBL" id="LKPO01000001">
    <property type="protein sequence ID" value="OLF98513.1"/>
    <property type="molecule type" value="Genomic_DNA"/>
</dbReference>
<feature type="domain" description="Calcineurin-like phosphoesterase" evidence="3">
    <location>
        <begin position="6"/>
        <end position="205"/>
    </location>
</feature>
<name>A0A7Z1B6B8_9BACI</name>
<evidence type="ECO:0000313" key="6">
    <source>
        <dbReference type="Proteomes" id="UP000185604"/>
    </source>
</evidence>
<comment type="similarity">
    <text evidence="2">Belongs to the 5'-nucleotidase family.</text>
</comment>
<dbReference type="InterPro" id="IPR006179">
    <property type="entry name" value="5_nucleotidase/apyrase"/>
</dbReference>
<protein>
    <submittedName>
        <fullName evidence="5">5'-nucleotidase family protein in cluster with NagD-like phosphatase</fullName>
    </submittedName>
</protein>
<dbReference type="RefSeq" id="WP_075212648.1">
    <property type="nucleotide sequence ID" value="NZ_JADRJL010000004.1"/>
</dbReference>
<evidence type="ECO:0000313" key="5">
    <source>
        <dbReference type="EMBL" id="OLF98513.1"/>
    </source>
</evidence>
<keyword evidence="2" id="KW-0547">Nucleotide-binding</keyword>
<comment type="caution">
    <text evidence="5">The sequence shown here is derived from an EMBL/GenBank/DDBJ whole genome shotgun (WGS) entry which is preliminary data.</text>
</comment>
<dbReference type="Pfam" id="PF00149">
    <property type="entry name" value="Metallophos"/>
    <property type="match status" value="1"/>
</dbReference>
<evidence type="ECO:0000256" key="2">
    <source>
        <dbReference type="RuleBase" id="RU362119"/>
    </source>
</evidence>
<dbReference type="AlphaFoldDB" id="A0A7Z1B6B8"/>
<dbReference type="CDD" id="cd00845">
    <property type="entry name" value="MPP_UshA_N_like"/>
    <property type="match status" value="1"/>
</dbReference>
<keyword evidence="1" id="KW-0732">Signal</keyword>
<dbReference type="GO" id="GO:0008253">
    <property type="term" value="F:5'-nucleotidase activity"/>
    <property type="evidence" value="ECO:0007669"/>
    <property type="project" value="TreeGrafter"/>
</dbReference>
<evidence type="ECO:0000256" key="1">
    <source>
        <dbReference type="ARBA" id="ARBA00022729"/>
    </source>
</evidence>
<accession>A0A7Z1B6B8</accession>
<reference evidence="5 6" key="1">
    <citation type="journal article" date="2016" name="Front. Microbiol.">
        <title>High-Level Heat Resistance of Spores of Bacillus amyloliquefaciens and Bacillus licheniformis Results from the Presence of a spoVA Operon in a Tn1546 Transposon.</title>
        <authorList>
            <person name="Berendsen E.M."/>
            <person name="Koning R.A."/>
            <person name="Boekhorst J."/>
            <person name="de Jong A."/>
            <person name="Kuipers O.P."/>
            <person name="Wells-Bennik M.H."/>
        </authorList>
    </citation>
    <scope>NUCLEOTIDE SEQUENCE [LARGE SCALE GENOMIC DNA]</scope>
    <source>
        <strain evidence="5 6">B4121</strain>
    </source>
</reference>
<dbReference type="InterPro" id="IPR011240">
    <property type="entry name" value="Pesterase_YunD"/>
</dbReference>
<dbReference type="SUPFAM" id="SSF56300">
    <property type="entry name" value="Metallo-dependent phosphatases"/>
    <property type="match status" value="1"/>
</dbReference>
<dbReference type="Pfam" id="PF02872">
    <property type="entry name" value="5_nucleotid_C"/>
    <property type="match status" value="1"/>
</dbReference>
<keyword evidence="2" id="KW-0378">Hydrolase</keyword>
<dbReference type="Gene3D" id="3.90.780.10">
    <property type="entry name" value="5'-Nucleotidase, C-terminal domain"/>
    <property type="match status" value="1"/>
</dbReference>
<dbReference type="PIRSF" id="PIRSF036361">
    <property type="entry name" value="YunD"/>
    <property type="match status" value="1"/>
</dbReference>
<dbReference type="InterPro" id="IPR036907">
    <property type="entry name" value="5'-Nucleotdase_C_sf"/>
</dbReference>
<sequence>MTEKLHIYHTNDLHSHFENWPKIVDYIQTQRQKHEEQGEEVLLFDLGDHVDRFHPISEATFGKANVELLNRLQYDAATIGNNEGITLPHQELDTLYDNAQFPVVVSNLFDEKGKRPGWAAPYVLKKVKSGATLAILGVTVPYYPIYRQLGWTVADAFESIGEMLSEIKEKADTVILLSHLGILDDQRVAEAFPEIDLILGSHTHHLLEEGMMKDGVMLACAEKYGNYVGHVELTYNGTLENITATVMKTAEWNEESEETIRFLKEKEKEAGHLLEEEIATLDNTLETAWFRRSALPQMLADALKEWCEAEIGMVNSGIVLESLSQGPVTKADVHRICPHPINPVKLKLTGRELKEVIFHASSEETEKLRIKGLGFRGEVMGKMLYAGLDPEKLSVNGADIEDDAFYTIATIDMFTLGMLFPAIRDAEDIEYFMPEFLRDLLAWKLKKANRF</sequence>
<feature type="domain" description="5'-Nucleotidase C-terminal" evidence="4">
    <location>
        <begin position="281"/>
        <end position="414"/>
    </location>
</feature>
<dbReference type="InterPro" id="IPR029052">
    <property type="entry name" value="Metallo-depent_PP-like"/>
</dbReference>